<evidence type="ECO:0000313" key="4">
    <source>
        <dbReference type="EMBL" id="TKJ43017.1"/>
    </source>
</evidence>
<dbReference type="AlphaFoldDB" id="A0A532V7S1"/>
<feature type="chain" id="PRO_5021888745" description="FlgD/Vpr Ig-like domain-containing protein" evidence="2">
    <location>
        <begin position="23"/>
        <end position="241"/>
    </location>
</feature>
<dbReference type="InterPro" id="IPR025965">
    <property type="entry name" value="FlgD/Vpr_Ig-like"/>
</dbReference>
<sequence length="241" mass="26689">MKKGMVFLAVVVCLVGAIPAYASGRVWSEVADNTAIVHHDSAWFNCCADMSFEIKPNPDTAGIIDIYERDLGTHPCYCMCYFDFTHILEGLEPGTYLARVWEASYDEEYTLAGTTIFTIKAQLGSFSTTTLMSDCYDAEGAEEPPSSPHTGLELTNASSSPTQQSAQIRYFLPTQTEVLIQIYDVTGTRVRTLDLGSQEQGEHLVIWDTREESGQPIPRGIYFVRLQAAGQARSLPLIVLR</sequence>
<dbReference type="NCBIfam" id="TIGR04183">
    <property type="entry name" value="Por_Secre_tail"/>
    <property type="match status" value="1"/>
</dbReference>
<evidence type="ECO:0000256" key="1">
    <source>
        <dbReference type="SAM" id="MobiDB-lite"/>
    </source>
</evidence>
<dbReference type="Gene3D" id="2.60.40.4070">
    <property type="match status" value="1"/>
</dbReference>
<name>A0A532V7S1_UNCT6</name>
<dbReference type="InterPro" id="IPR026444">
    <property type="entry name" value="Secre_tail"/>
</dbReference>
<dbReference type="Pfam" id="PF13860">
    <property type="entry name" value="FlgD_ig"/>
    <property type="match status" value="1"/>
</dbReference>
<evidence type="ECO:0000256" key="2">
    <source>
        <dbReference type="SAM" id="SignalP"/>
    </source>
</evidence>
<feature type="domain" description="FlgD/Vpr Ig-like" evidence="3">
    <location>
        <begin position="163"/>
        <end position="229"/>
    </location>
</feature>
<proteinExistence type="predicted"/>
<dbReference type="EMBL" id="NJBO01000007">
    <property type="protein sequence ID" value="TKJ43017.1"/>
    <property type="molecule type" value="Genomic_DNA"/>
</dbReference>
<evidence type="ECO:0000313" key="5">
    <source>
        <dbReference type="Proteomes" id="UP000317778"/>
    </source>
</evidence>
<comment type="caution">
    <text evidence="4">The sequence shown here is derived from an EMBL/GenBank/DDBJ whole genome shotgun (WGS) entry which is preliminary data.</text>
</comment>
<protein>
    <recommendedName>
        <fullName evidence="3">FlgD/Vpr Ig-like domain-containing protein</fullName>
    </recommendedName>
</protein>
<gene>
    <name evidence="4" type="ORF">CEE36_05905</name>
</gene>
<keyword evidence="2" id="KW-0732">Signal</keyword>
<reference evidence="4 5" key="1">
    <citation type="submission" date="2017-06" db="EMBL/GenBank/DDBJ databases">
        <title>Novel microbial phyla capable of carbon fixation and sulfur reduction in deep-sea sediments.</title>
        <authorList>
            <person name="Huang J."/>
            <person name="Baker B."/>
            <person name="Wang Y."/>
        </authorList>
    </citation>
    <scope>NUCLEOTIDE SEQUENCE [LARGE SCALE GENOMIC DNA]</scope>
    <source>
        <strain evidence="4">B3_TA06</strain>
    </source>
</reference>
<dbReference type="Proteomes" id="UP000317778">
    <property type="component" value="Unassembled WGS sequence"/>
</dbReference>
<organism evidence="4 5">
    <name type="scientific">candidate division TA06 bacterium B3_TA06</name>
    <dbReference type="NCBI Taxonomy" id="2012487"/>
    <lineage>
        <taxon>Bacteria</taxon>
        <taxon>Bacteria division TA06</taxon>
    </lineage>
</organism>
<evidence type="ECO:0000259" key="3">
    <source>
        <dbReference type="Pfam" id="PF13860"/>
    </source>
</evidence>
<accession>A0A532V7S1</accession>
<feature type="region of interest" description="Disordered" evidence="1">
    <location>
        <begin position="137"/>
        <end position="158"/>
    </location>
</feature>
<feature type="signal peptide" evidence="2">
    <location>
        <begin position="1"/>
        <end position="22"/>
    </location>
</feature>